<dbReference type="SMART" id="SM00020">
    <property type="entry name" value="Tryp_SPc"/>
    <property type="match status" value="1"/>
</dbReference>
<dbReference type="Proteomes" id="UP001519363">
    <property type="component" value="Unassembled WGS sequence"/>
</dbReference>
<dbReference type="PRINTS" id="PR00722">
    <property type="entry name" value="CHYMOTRYPSIN"/>
</dbReference>
<evidence type="ECO:0000259" key="3">
    <source>
        <dbReference type="PROSITE" id="PS50240"/>
    </source>
</evidence>
<dbReference type="Pfam" id="PF00089">
    <property type="entry name" value="Trypsin"/>
    <property type="match status" value="1"/>
</dbReference>
<organism evidence="4 5">
    <name type="scientific">Crossiella equi</name>
    <dbReference type="NCBI Taxonomy" id="130796"/>
    <lineage>
        <taxon>Bacteria</taxon>
        <taxon>Bacillati</taxon>
        <taxon>Actinomycetota</taxon>
        <taxon>Actinomycetes</taxon>
        <taxon>Pseudonocardiales</taxon>
        <taxon>Pseudonocardiaceae</taxon>
        <taxon>Crossiella</taxon>
    </lineage>
</organism>
<dbReference type="SUPFAM" id="SSF50494">
    <property type="entry name" value="Trypsin-like serine proteases"/>
    <property type="match status" value="1"/>
</dbReference>
<feature type="chain" id="PRO_5045678178" evidence="2">
    <location>
        <begin position="25"/>
        <end position="515"/>
    </location>
</feature>
<dbReference type="RefSeq" id="WP_209706401.1">
    <property type="nucleotide sequence ID" value="NZ_JAGIOO010000001.1"/>
</dbReference>
<dbReference type="EMBL" id="JAGIOO010000001">
    <property type="protein sequence ID" value="MBP2472175.1"/>
    <property type="molecule type" value="Genomic_DNA"/>
</dbReference>
<feature type="domain" description="Peptidase S1" evidence="3">
    <location>
        <begin position="25"/>
        <end position="251"/>
    </location>
</feature>
<proteinExistence type="predicted"/>
<protein>
    <submittedName>
        <fullName evidence="4">V8-like Glu-specific endopeptidase</fullName>
    </submittedName>
</protein>
<accession>A0ABS5A6F3</accession>
<feature type="signal peptide" evidence="2">
    <location>
        <begin position="1"/>
        <end position="24"/>
    </location>
</feature>
<dbReference type="Gene3D" id="2.40.10.10">
    <property type="entry name" value="Trypsin-like serine proteases"/>
    <property type="match status" value="1"/>
</dbReference>
<gene>
    <name evidence="4" type="ORF">JOF53_001047</name>
</gene>
<evidence type="ECO:0000256" key="2">
    <source>
        <dbReference type="SAM" id="SignalP"/>
    </source>
</evidence>
<evidence type="ECO:0000313" key="4">
    <source>
        <dbReference type="EMBL" id="MBP2472175.1"/>
    </source>
</evidence>
<dbReference type="InterPro" id="IPR043504">
    <property type="entry name" value="Peptidase_S1_PA_chymotrypsin"/>
</dbReference>
<evidence type="ECO:0000313" key="5">
    <source>
        <dbReference type="Proteomes" id="UP001519363"/>
    </source>
</evidence>
<dbReference type="InterPro" id="IPR009003">
    <property type="entry name" value="Peptidase_S1_PA"/>
</dbReference>
<evidence type="ECO:0000256" key="1">
    <source>
        <dbReference type="SAM" id="MobiDB-lite"/>
    </source>
</evidence>
<dbReference type="PROSITE" id="PS50240">
    <property type="entry name" value="TRYPSIN_DOM"/>
    <property type="match status" value="1"/>
</dbReference>
<keyword evidence="5" id="KW-1185">Reference proteome</keyword>
<dbReference type="InterPro" id="IPR001314">
    <property type="entry name" value="Peptidase_S1A"/>
</dbReference>
<feature type="region of interest" description="Disordered" evidence="1">
    <location>
        <begin position="494"/>
        <end position="515"/>
    </location>
</feature>
<dbReference type="InterPro" id="IPR001254">
    <property type="entry name" value="Trypsin_dom"/>
</dbReference>
<reference evidence="4 5" key="1">
    <citation type="submission" date="2021-03" db="EMBL/GenBank/DDBJ databases">
        <title>Sequencing the genomes of 1000 actinobacteria strains.</title>
        <authorList>
            <person name="Klenk H.-P."/>
        </authorList>
    </citation>
    <scope>NUCLEOTIDE SEQUENCE [LARGE SCALE GENOMIC DNA]</scope>
    <source>
        <strain evidence="4 5">DSM 44580</strain>
    </source>
</reference>
<comment type="caution">
    <text evidence="4">The sequence shown here is derived from an EMBL/GenBank/DDBJ whole genome shotgun (WGS) entry which is preliminary data.</text>
</comment>
<keyword evidence="2" id="KW-0732">Signal</keyword>
<sequence length="515" mass="54251">MRPARALPALVLATFLLTPLSANAISGGTPVSGGAGQPYGQTARLEIGNGDRQCSGVLVRPRLLLTAASCLAADPANPATLAQGAPPMRVMARFGSSADFTLGGSSEPGAYIPVAQIFPRTDRDLVLAKLAYRGDLATPARLATTPPAVGDALTMTGFGRTSQEWVTARQHQAATSVTAVNPTTLGIAGPASVCRGDAGGPLYRTTPQGLELVGVHGASWQQGCAGTVQSRNGAVESRVDDLGGWVADVDQDDNVTCAPSTAWNLNLDTNFVPRFNTGTAEGPAALAPTNTWGANGSPQANKLRGIIKTAPDGWIWNVHRRNGTADPNVDGTLRLWRYQNGVLTGGEKVGTSWQYHLTNPQEMTVDANGVLYRVGQAGTAYNGQLLKYVWDYAAKKFERPGGEVVDAQWLAKHGTRTVVASGTALYGTLTNGTVVRYEHPGASGVITTKGFPGDKLVSVGADIVYVLDAVTASRENILWTRYYPDTQTWEPTREVGHTGPIFSSVSPDPATCRRS</sequence>
<name>A0ABS5A6F3_9PSEU</name>